<protein>
    <submittedName>
        <fullName evidence="2">Uncharacterized protein</fullName>
    </submittedName>
</protein>
<feature type="region of interest" description="Disordered" evidence="1">
    <location>
        <begin position="1"/>
        <end position="25"/>
    </location>
</feature>
<sequence>MVLPASALDDALLPRGEPDEQFDPGQPVFVVRDRREIRAVWEYDAPLAEWMDAVIDARGYRCVIEYNPREGDQLTSVAGHTVRLRSNDVSAFRQMRSILGAES</sequence>
<keyword evidence="2" id="KW-0614">Plasmid</keyword>
<dbReference type="Proteomes" id="UP000509750">
    <property type="component" value="Plasmid unnamed3"/>
</dbReference>
<dbReference type="EMBL" id="CP058532">
    <property type="protein sequence ID" value="QLG30149.1"/>
    <property type="molecule type" value="Genomic_DNA"/>
</dbReference>
<evidence type="ECO:0000313" key="2">
    <source>
        <dbReference type="EMBL" id="QLG30149.1"/>
    </source>
</evidence>
<evidence type="ECO:0000313" key="3">
    <source>
        <dbReference type="Proteomes" id="UP000509750"/>
    </source>
</evidence>
<proteinExistence type="predicted"/>
<dbReference type="KEGG" id="halg:HUG10_21415"/>
<evidence type="ECO:0000256" key="1">
    <source>
        <dbReference type="SAM" id="MobiDB-lite"/>
    </source>
</evidence>
<feature type="compositionally biased region" description="Low complexity" evidence="1">
    <location>
        <begin position="1"/>
        <end position="14"/>
    </location>
</feature>
<dbReference type="AlphaFoldDB" id="A0A7D5H075"/>
<geneLocation type="plasmid" evidence="2 3">
    <name>unnamed3</name>
</geneLocation>
<organism evidence="2 3">
    <name type="scientific">Halorarum halophilum</name>
    <dbReference type="NCBI Taxonomy" id="2743090"/>
    <lineage>
        <taxon>Archaea</taxon>
        <taxon>Methanobacteriati</taxon>
        <taxon>Methanobacteriota</taxon>
        <taxon>Stenosarchaea group</taxon>
        <taxon>Halobacteria</taxon>
        <taxon>Halobacteriales</taxon>
        <taxon>Haloferacaceae</taxon>
        <taxon>Halorarum</taxon>
    </lineage>
</organism>
<dbReference type="GeneID" id="56031450"/>
<keyword evidence="3" id="KW-1185">Reference proteome</keyword>
<reference evidence="2 3" key="1">
    <citation type="submission" date="2020-07" db="EMBL/GenBank/DDBJ databases">
        <title>Gai3-2, isolated from salt lake.</title>
        <authorList>
            <person name="Cui H."/>
            <person name="Shi X."/>
        </authorList>
    </citation>
    <scope>NUCLEOTIDE SEQUENCE [LARGE SCALE GENOMIC DNA]</scope>
    <source>
        <strain evidence="2 3">Gai3-2</strain>
        <plasmid evidence="2 3">unnamed3</plasmid>
    </source>
</reference>
<gene>
    <name evidence="2" type="ORF">HUG10_21415</name>
</gene>
<accession>A0A7D5H075</accession>
<name>A0A7D5H075_9EURY</name>
<dbReference type="RefSeq" id="WP_179171723.1">
    <property type="nucleotide sequence ID" value="NZ_CP058532.1"/>
</dbReference>